<organism evidence="1 2">
    <name type="scientific">Hungatella hathewayi</name>
    <dbReference type="NCBI Taxonomy" id="154046"/>
    <lineage>
        <taxon>Bacteria</taxon>
        <taxon>Bacillati</taxon>
        <taxon>Bacillota</taxon>
        <taxon>Clostridia</taxon>
        <taxon>Lachnospirales</taxon>
        <taxon>Lachnospiraceae</taxon>
        <taxon>Hungatella</taxon>
    </lineage>
</organism>
<accession>A0A3E2X0C1</accession>
<proteinExistence type="predicted"/>
<protein>
    <recommendedName>
        <fullName evidence="3">Transposase, YhgA-like</fullName>
    </recommendedName>
</protein>
<sequence length="299" mass="34629">MIFSEKRALLDLYNAMNGTEYNDPELLEINTLENAIYMSMKNDLSFIIDSRLTLYEHQSTFSPNLPLRCLMYVSDLYSVMTRDENLYGTKTIQIPTPRFVIFYNGTEKMEDIKVLRLSDAFTVPEQEYALELTAVMLNINPGHNTKLLDTCKTLKDYSEYVSRVREYAGSMGLEAAVELAITECIRENILSEFLSKNRAEVKSVSIYEYDEEKHMRQVKEEGFQEGHQRGIEEGRQKGLQEGHEKGVQEGHEKGVQEGIQVLIEFCREVKFSREKTKAKAAEKFSLEPAEAEKYMEKFW</sequence>
<evidence type="ECO:0008006" key="3">
    <source>
        <dbReference type="Google" id="ProtNLM"/>
    </source>
</evidence>
<dbReference type="EMBL" id="QVIA01000005">
    <property type="protein sequence ID" value="RGC33797.1"/>
    <property type="molecule type" value="Genomic_DNA"/>
</dbReference>
<dbReference type="AlphaFoldDB" id="A0A3E2X0C1"/>
<dbReference type="Proteomes" id="UP000261111">
    <property type="component" value="Unassembled WGS sequence"/>
</dbReference>
<comment type="caution">
    <text evidence="1">The sequence shown here is derived from an EMBL/GenBank/DDBJ whole genome shotgun (WGS) entry which is preliminary data.</text>
</comment>
<name>A0A3E2X0C1_9FIRM</name>
<evidence type="ECO:0000313" key="1">
    <source>
        <dbReference type="EMBL" id="RGC33797.1"/>
    </source>
</evidence>
<gene>
    <name evidence="1" type="ORF">DWX41_05380</name>
</gene>
<evidence type="ECO:0000313" key="2">
    <source>
        <dbReference type="Proteomes" id="UP000261111"/>
    </source>
</evidence>
<reference evidence="1 2" key="1">
    <citation type="submission" date="2018-08" db="EMBL/GenBank/DDBJ databases">
        <title>A genome reference for cultivated species of the human gut microbiota.</title>
        <authorList>
            <person name="Zou Y."/>
            <person name="Xue W."/>
            <person name="Luo G."/>
        </authorList>
    </citation>
    <scope>NUCLEOTIDE SEQUENCE [LARGE SCALE GENOMIC DNA]</scope>
    <source>
        <strain evidence="1 2">AF19-21</strain>
    </source>
</reference>